<comment type="caution">
    <text evidence="1">The sequence shown here is derived from an EMBL/GenBank/DDBJ whole genome shotgun (WGS) entry which is preliminary data.</text>
</comment>
<evidence type="ECO:0000313" key="2">
    <source>
        <dbReference type="Proteomes" id="UP000887013"/>
    </source>
</evidence>
<proteinExistence type="predicted"/>
<evidence type="ECO:0000313" key="1">
    <source>
        <dbReference type="EMBL" id="GFT31662.1"/>
    </source>
</evidence>
<sequence>ALKCILLFEVEAKNKANEGHYVPDAPLVKYQETLQAMDMTFTGC</sequence>
<protein>
    <submittedName>
        <fullName evidence="1">Uncharacterized protein</fullName>
    </submittedName>
</protein>
<gene>
    <name evidence="1" type="ORF">NPIL_609671</name>
</gene>
<feature type="non-terminal residue" evidence="1">
    <location>
        <position position="1"/>
    </location>
</feature>
<dbReference type="AlphaFoldDB" id="A0A8X6TLG0"/>
<dbReference type="Proteomes" id="UP000887013">
    <property type="component" value="Unassembled WGS sequence"/>
</dbReference>
<dbReference type="EMBL" id="BMAW01061548">
    <property type="protein sequence ID" value="GFT31662.1"/>
    <property type="molecule type" value="Genomic_DNA"/>
</dbReference>
<name>A0A8X6TLG0_NEPPI</name>
<keyword evidence="2" id="KW-1185">Reference proteome</keyword>
<organism evidence="1 2">
    <name type="scientific">Nephila pilipes</name>
    <name type="common">Giant wood spider</name>
    <name type="synonym">Nephila maculata</name>
    <dbReference type="NCBI Taxonomy" id="299642"/>
    <lineage>
        <taxon>Eukaryota</taxon>
        <taxon>Metazoa</taxon>
        <taxon>Ecdysozoa</taxon>
        <taxon>Arthropoda</taxon>
        <taxon>Chelicerata</taxon>
        <taxon>Arachnida</taxon>
        <taxon>Araneae</taxon>
        <taxon>Araneomorphae</taxon>
        <taxon>Entelegynae</taxon>
        <taxon>Araneoidea</taxon>
        <taxon>Nephilidae</taxon>
        <taxon>Nephila</taxon>
    </lineage>
</organism>
<reference evidence="1" key="1">
    <citation type="submission" date="2020-08" db="EMBL/GenBank/DDBJ databases">
        <title>Multicomponent nature underlies the extraordinary mechanical properties of spider dragline silk.</title>
        <authorList>
            <person name="Kono N."/>
            <person name="Nakamura H."/>
            <person name="Mori M."/>
            <person name="Yoshida Y."/>
            <person name="Ohtoshi R."/>
            <person name="Malay A.D."/>
            <person name="Moran D.A.P."/>
            <person name="Tomita M."/>
            <person name="Numata K."/>
            <person name="Arakawa K."/>
        </authorList>
    </citation>
    <scope>NUCLEOTIDE SEQUENCE</scope>
</reference>
<accession>A0A8X6TLG0</accession>